<reference evidence="2" key="1">
    <citation type="submission" date="2020-02" db="EMBL/GenBank/DDBJ databases">
        <authorList>
            <person name="Meier V. D."/>
        </authorList>
    </citation>
    <scope>NUCLEOTIDE SEQUENCE</scope>
    <source>
        <strain evidence="2">AVDCRST_MAG66</strain>
    </source>
</reference>
<accession>A0A6J4QHE0</accession>
<keyword evidence="1" id="KW-1133">Transmembrane helix</keyword>
<evidence type="ECO:0000313" key="2">
    <source>
        <dbReference type="EMBL" id="CAA9437681.1"/>
    </source>
</evidence>
<evidence type="ECO:0000256" key="1">
    <source>
        <dbReference type="SAM" id="Phobius"/>
    </source>
</evidence>
<keyword evidence="1" id="KW-0812">Transmembrane</keyword>
<feature type="transmembrane region" description="Helical" evidence="1">
    <location>
        <begin position="7"/>
        <end position="28"/>
    </location>
</feature>
<dbReference type="AlphaFoldDB" id="A0A6J4QHE0"/>
<gene>
    <name evidence="2" type="ORF">AVDCRST_MAG66-3762</name>
</gene>
<dbReference type="EMBL" id="CADCUS010000521">
    <property type="protein sequence ID" value="CAA9437681.1"/>
    <property type="molecule type" value="Genomic_DNA"/>
</dbReference>
<feature type="transmembrane region" description="Helical" evidence="1">
    <location>
        <begin position="48"/>
        <end position="66"/>
    </location>
</feature>
<organism evidence="2">
    <name type="scientific">uncultured Pseudonocardia sp</name>
    <dbReference type="NCBI Taxonomy" id="211455"/>
    <lineage>
        <taxon>Bacteria</taxon>
        <taxon>Bacillati</taxon>
        <taxon>Actinomycetota</taxon>
        <taxon>Actinomycetes</taxon>
        <taxon>Pseudonocardiales</taxon>
        <taxon>Pseudonocardiaceae</taxon>
        <taxon>Pseudonocardia</taxon>
        <taxon>environmental samples</taxon>
    </lineage>
</organism>
<sequence length="228" mass="22917">MTITPTALVRAAGVAAAAAGMIFIGVQIGHPHLNATSITTTEVAVRNSLKVLMAVLALAGITGMYLSQVRRNGVLGLLGYLVLSAGYLLITGTTFALAYVLPSIAGTEAAYVDDVLAVVTGDAATGDIGALQTAVQVQNATFLAGGLIFGVALYRAGVLARWAAALLAVGGVVTAVLSVLPDGFYRLLAFPNGIALIALGYSLWSTASRGTTARPAVVHGPPVATAGA</sequence>
<keyword evidence="1" id="KW-0472">Membrane</keyword>
<name>A0A6J4QHE0_9PSEU</name>
<proteinExistence type="predicted"/>
<feature type="transmembrane region" description="Helical" evidence="1">
    <location>
        <begin position="137"/>
        <end position="155"/>
    </location>
</feature>
<feature type="transmembrane region" description="Helical" evidence="1">
    <location>
        <begin position="187"/>
        <end position="204"/>
    </location>
</feature>
<protein>
    <recommendedName>
        <fullName evidence="3">DUF4386 family protein</fullName>
    </recommendedName>
</protein>
<evidence type="ECO:0008006" key="3">
    <source>
        <dbReference type="Google" id="ProtNLM"/>
    </source>
</evidence>
<feature type="transmembrane region" description="Helical" evidence="1">
    <location>
        <begin position="78"/>
        <end position="101"/>
    </location>
</feature>
<feature type="transmembrane region" description="Helical" evidence="1">
    <location>
        <begin position="162"/>
        <end position="181"/>
    </location>
</feature>